<gene>
    <name evidence="1" type="ORF">ULMA_17010</name>
</gene>
<comment type="caution">
    <text evidence="1">The sequence shown here is derived from an EMBL/GenBank/DDBJ whole genome shotgun (WGS) entry which is preliminary data.</text>
</comment>
<reference evidence="1 2" key="1">
    <citation type="submission" date="2019-08" db="EMBL/GenBank/DDBJ databases">
        <title>Draft genome sequence of Ulvibacter marinus type strain NBRC 109484.</title>
        <authorList>
            <person name="Kawano K."/>
            <person name="Ushijima N."/>
            <person name="Kihara M."/>
            <person name="Itoh H."/>
        </authorList>
    </citation>
    <scope>NUCLEOTIDE SEQUENCE [LARGE SCALE GENOMIC DNA]</scope>
    <source>
        <strain evidence="1 2">NBRC 109484</strain>
    </source>
</reference>
<name>A0A5J4J196_9FLAO</name>
<dbReference type="OrthoDB" id="1449138at2"/>
<dbReference type="Proteomes" id="UP000326509">
    <property type="component" value="Unassembled WGS sequence"/>
</dbReference>
<evidence type="ECO:0000313" key="1">
    <source>
        <dbReference type="EMBL" id="GER59593.1"/>
    </source>
</evidence>
<accession>A0A5J4J196</accession>
<dbReference type="AlphaFoldDB" id="A0A5J4J196"/>
<evidence type="ECO:0000313" key="2">
    <source>
        <dbReference type="Proteomes" id="UP000326509"/>
    </source>
</evidence>
<dbReference type="EMBL" id="BKCG01000003">
    <property type="protein sequence ID" value="GER59593.1"/>
    <property type="molecule type" value="Genomic_DNA"/>
</dbReference>
<organism evidence="1 2">
    <name type="scientific">Patiriisocius marinus</name>
    <dbReference type="NCBI Taxonomy" id="1397112"/>
    <lineage>
        <taxon>Bacteria</taxon>
        <taxon>Pseudomonadati</taxon>
        <taxon>Bacteroidota</taxon>
        <taxon>Flavobacteriia</taxon>
        <taxon>Flavobacteriales</taxon>
        <taxon>Flavobacteriaceae</taxon>
        <taxon>Patiriisocius</taxon>
    </lineage>
</organism>
<dbReference type="RefSeq" id="WP_151674015.1">
    <property type="nucleotide sequence ID" value="NZ_BKCG01000003.1"/>
</dbReference>
<proteinExistence type="predicted"/>
<protein>
    <submittedName>
        <fullName evidence="1">Uncharacterized protein</fullName>
    </submittedName>
</protein>
<keyword evidence="2" id="KW-1185">Reference proteome</keyword>
<sequence>MDSNKQLGKFAIALLLFVALMLPTAVQFIHSFEGHEHIVCHDRTTHIHTSKTKCEICSFQLASFNYDIVAYPEFSQKLIPVKVNDKLTSLVLHSFTITNKQLRAPPAYS</sequence>